<evidence type="ECO:0000313" key="1">
    <source>
        <dbReference type="EMBL" id="MFC6954193.1"/>
    </source>
</evidence>
<keyword evidence="2" id="KW-1185">Reference proteome</keyword>
<organism evidence="1 2">
    <name type="scientific">Halorubellus litoreus</name>
    <dbReference type="NCBI Taxonomy" id="755308"/>
    <lineage>
        <taxon>Archaea</taxon>
        <taxon>Methanobacteriati</taxon>
        <taxon>Methanobacteriota</taxon>
        <taxon>Stenosarchaea group</taxon>
        <taxon>Halobacteria</taxon>
        <taxon>Halobacteriales</taxon>
        <taxon>Halorubellaceae</taxon>
        <taxon>Halorubellus</taxon>
    </lineage>
</organism>
<comment type="caution">
    <text evidence="1">The sequence shown here is derived from an EMBL/GenBank/DDBJ whole genome shotgun (WGS) entry which is preliminary data.</text>
</comment>
<evidence type="ECO:0000313" key="2">
    <source>
        <dbReference type="Proteomes" id="UP001596395"/>
    </source>
</evidence>
<gene>
    <name evidence="1" type="ORF">ACFQGB_15125</name>
</gene>
<sequence>MTAGTRRPLLSFFEVVALDDGTRSNRREEVEPAIDDAARASVDGFGEDRDRVKAFGARQ</sequence>
<reference evidence="1 2" key="1">
    <citation type="journal article" date="2019" name="Int. J. Syst. Evol. Microbiol.">
        <title>The Global Catalogue of Microorganisms (GCM) 10K type strain sequencing project: providing services to taxonomists for standard genome sequencing and annotation.</title>
        <authorList>
            <consortium name="The Broad Institute Genomics Platform"/>
            <consortium name="The Broad Institute Genome Sequencing Center for Infectious Disease"/>
            <person name="Wu L."/>
            <person name="Ma J."/>
        </authorList>
    </citation>
    <scope>NUCLEOTIDE SEQUENCE [LARGE SCALE GENOMIC DNA]</scope>
    <source>
        <strain evidence="1 2">GX26</strain>
    </source>
</reference>
<proteinExistence type="predicted"/>
<protein>
    <submittedName>
        <fullName evidence="1">Uncharacterized protein</fullName>
    </submittedName>
</protein>
<dbReference type="Proteomes" id="UP001596395">
    <property type="component" value="Unassembled WGS sequence"/>
</dbReference>
<accession>A0ABD5VI94</accession>
<dbReference type="AlphaFoldDB" id="A0ABD5VI94"/>
<dbReference type="RefSeq" id="WP_336351149.1">
    <property type="nucleotide sequence ID" value="NZ_JAZAQL010000003.1"/>
</dbReference>
<dbReference type="EMBL" id="JBHSXN010000003">
    <property type="protein sequence ID" value="MFC6954193.1"/>
    <property type="molecule type" value="Genomic_DNA"/>
</dbReference>
<name>A0ABD5VI94_9EURY</name>